<keyword evidence="2" id="KW-1185">Reference proteome</keyword>
<dbReference type="AlphaFoldDB" id="A0A3N2QYI3"/>
<organism evidence="1 2">
    <name type="scientific">Histidinibacterium lentulum</name>
    <dbReference type="NCBI Taxonomy" id="2480588"/>
    <lineage>
        <taxon>Bacteria</taxon>
        <taxon>Pseudomonadati</taxon>
        <taxon>Pseudomonadota</taxon>
        <taxon>Alphaproteobacteria</taxon>
        <taxon>Rhodobacterales</taxon>
        <taxon>Paracoccaceae</taxon>
        <taxon>Histidinibacterium</taxon>
    </lineage>
</organism>
<reference evidence="1 2" key="1">
    <citation type="submission" date="2018-10" db="EMBL/GenBank/DDBJ databases">
        <title>Histidinibacterium lentulum gen. nov., sp. nov., a marine bacterium from the culture broth of Picochlorum sp. 122.</title>
        <authorList>
            <person name="Wang G."/>
        </authorList>
    </citation>
    <scope>NUCLEOTIDE SEQUENCE [LARGE SCALE GENOMIC DNA]</scope>
    <source>
        <strain evidence="1 2">B17</strain>
    </source>
</reference>
<dbReference type="EMBL" id="RDRB01000006">
    <property type="protein sequence ID" value="ROU00257.1"/>
    <property type="molecule type" value="Genomic_DNA"/>
</dbReference>
<evidence type="ECO:0000313" key="1">
    <source>
        <dbReference type="EMBL" id="ROU00257.1"/>
    </source>
</evidence>
<sequence length="150" mass="15117">MPLAGGGGLDIEDPGPPVLDAAAQGYATPDPAYTPPGSPGAIGCTTIVNSVSTGPIYTATRWGLSEWEDFTRTNDQVSLPGPGDDALIAGYIVDFCQGTPVGDVRDAVNVFLSARPGSNASQFGGVDPPLDVPAADGPDSILTGEIGTET</sequence>
<comment type="caution">
    <text evidence="1">The sequence shown here is derived from an EMBL/GenBank/DDBJ whole genome shotgun (WGS) entry which is preliminary data.</text>
</comment>
<proteinExistence type="predicted"/>
<accession>A0A3N2QYI3</accession>
<evidence type="ECO:0000313" key="2">
    <source>
        <dbReference type="Proteomes" id="UP000268016"/>
    </source>
</evidence>
<dbReference type="Proteomes" id="UP000268016">
    <property type="component" value="Unassembled WGS sequence"/>
</dbReference>
<name>A0A3N2QYI3_9RHOB</name>
<protein>
    <submittedName>
        <fullName evidence="1">Uncharacterized protein</fullName>
    </submittedName>
</protein>
<gene>
    <name evidence="1" type="ORF">EAT49_13465</name>
</gene>